<dbReference type="GO" id="GO:0020037">
    <property type="term" value="F:heme binding"/>
    <property type="evidence" value="ECO:0007669"/>
    <property type="project" value="InterPro"/>
</dbReference>
<evidence type="ECO:0000256" key="2">
    <source>
        <dbReference type="ARBA" id="ARBA00022723"/>
    </source>
</evidence>
<feature type="binding site" description="axial binding residue" evidence="5">
    <location>
        <position position="680"/>
    </location>
    <ligand>
        <name>heme</name>
        <dbReference type="ChEBI" id="CHEBI:30413"/>
    </ligand>
    <ligandPart>
        <name>Fe</name>
        <dbReference type="ChEBI" id="CHEBI:18248"/>
    </ligandPart>
</feature>
<dbReference type="InterPro" id="IPR001128">
    <property type="entry name" value="Cyt_P450"/>
</dbReference>
<dbReference type="InterPro" id="IPR036396">
    <property type="entry name" value="Cyt_P450_sf"/>
</dbReference>
<dbReference type="PRINTS" id="PR00463">
    <property type="entry name" value="EP450I"/>
</dbReference>
<evidence type="ECO:0000256" key="4">
    <source>
        <dbReference type="ARBA" id="ARBA00023004"/>
    </source>
</evidence>
<comment type="cofactor">
    <cofactor evidence="5">
        <name>heme</name>
        <dbReference type="ChEBI" id="CHEBI:30413"/>
    </cofactor>
</comment>
<dbReference type="GO" id="GO:0004497">
    <property type="term" value="F:monooxygenase activity"/>
    <property type="evidence" value="ECO:0007669"/>
    <property type="project" value="InterPro"/>
</dbReference>
<dbReference type="GO" id="GO:0016705">
    <property type="term" value="F:oxidoreductase activity, acting on paired donors, with incorporation or reduction of molecular oxygen"/>
    <property type="evidence" value="ECO:0007669"/>
    <property type="project" value="InterPro"/>
</dbReference>
<name>A0A3F2RCJ7_9STRA</name>
<sequence>MWLLRLNLKLFTSRSVDVASQDLDVKGTAEDGSGVRVLHLIGRCLDNVSFIGYQVVALPKKTITVALVKSNAKVEAEPVRRLFSRPLATLKHAQTFIVICLLDEWICVHVPGFGCGFIKGQSVVSITEHSSVPYSKRSSLTSFKLKTVGIKAAMALLRAVGGRLERLDLGCVGFTNAHLNELLQSCPELTHLTIRSGKLNDFSALVDASVAGTCKITSLHLLTRQVATSSLEKLSSTLSDPSHSDSPDDTNNWQPHRPDTTLPILENTLDLLRNSINGDIHHRSTLVGQQFNAEPVLVRALGIPDNFILFTPQAFEDVLKIQFDNFPKGTYMCDNLRDLLGGGIFSVDGDQWVHQRKTASNLFTMRVLRDSMTATIQRHTAVLNDILGRASDTGEILDLFNLLNRFTIEAFAEIGFGVHMGCLDAAEEHPFQKAFDRAQRALLLRFIRPSWFWKTQKWLKVGVEGQLQRDIEVINTTVLEIVEKALAQRSGVIDKTNKGQERDIVSLFLDNVASSSDTSEQKVDPMYLRDIVVNFLIAGRDTTAQALSWFFFNLSQNPHVEAAIRKEIIEKLSEANAKTMEEINQLVYLEAALKETLRLHPSVPIEPKHTLHDATLSDGTFIPAGSTVSLSNYGMARMSQVWGPDAEEFRPERWLDPTTGKLITVSAYKFSSFNAGPRLCLGKNLAMLEMKLVVVGLLSRFHLEVLNPESVTYDLSLTLPVKGSLNVTISRTSLPRCA</sequence>
<dbReference type="EMBL" id="MBDO02000948">
    <property type="protein sequence ID" value="RLN51436.1"/>
    <property type="molecule type" value="Genomic_DNA"/>
</dbReference>
<feature type="region of interest" description="Disordered" evidence="6">
    <location>
        <begin position="233"/>
        <end position="259"/>
    </location>
</feature>
<dbReference type="Gene3D" id="1.10.630.10">
    <property type="entry name" value="Cytochrome P450"/>
    <property type="match status" value="1"/>
</dbReference>
<dbReference type="Pfam" id="PF00067">
    <property type="entry name" value="p450"/>
    <property type="match status" value="1"/>
</dbReference>
<evidence type="ECO:0000313" key="8">
    <source>
        <dbReference type="Proteomes" id="UP000277300"/>
    </source>
</evidence>
<proteinExistence type="inferred from homology"/>
<protein>
    <recommendedName>
        <fullName evidence="9">Cytochrome P450</fullName>
    </recommendedName>
</protein>
<dbReference type="GO" id="GO:0005506">
    <property type="term" value="F:iron ion binding"/>
    <property type="evidence" value="ECO:0007669"/>
    <property type="project" value="InterPro"/>
</dbReference>
<accession>A0A3F2RCJ7</accession>
<evidence type="ECO:0000313" key="7">
    <source>
        <dbReference type="EMBL" id="RLN51436.1"/>
    </source>
</evidence>
<evidence type="ECO:0008006" key="9">
    <source>
        <dbReference type="Google" id="ProtNLM"/>
    </source>
</evidence>
<dbReference type="SUPFAM" id="SSF52047">
    <property type="entry name" value="RNI-like"/>
    <property type="match status" value="1"/>
</dbReference>
<dbReference type="InterPro" id="IPR032675">
    <property type="entry name" value="LRR_dom_sf"/>
</dbReference>
<dbReference type="PRINTS" id="PR00385">
    <property type="entry name" value="P450"/>
</dbReference>
<keyword evidence="4 5" id="KW-0408">Iron</keyword>
<dbReference type="InterPro" id="IPR017972">
    <property type="entry name" value="Cyt_P450_CS"/>
</dbReference>
<dbReference type="PANTHER" id="PTHR24296">
    <property type="entry name" value="CYTOCHROME P450"/>
    <property type="match status" value="1"/>
</dbReference>
<dbReference type="InterPro" id="IPR002401">
    <property type="entry name" value="Cyt_P450_E_grp-I"/>
</dbReference>
<evidence type="ECO:0000256" key="3">
    <source>
        <dbReference type="ARBA" id="ARBA00023002"/>
    </source>
</evidence>
<dbReference type="OrthoDB" id="1470350at2759"/>
<dbReference type="CDD" id="cd11064">
    <property type="entry name" value="CYP86A"/>
    <property type="match status" value="1"/>
</dbReference>
<dbReference type="PROSITE" id="PS00086">
    <property type="entry name" value="CYTOCHROME_P450"/>
    <property type="match status" value="1"/>
</dbReference>
<evidence type="ECO:0000256" key="5">
    <source>
        <dbReference type="PIRSR" id="PIRSR602401-1"/>
    </source>
</evidence>
<dbReference type="SUPFAM" id="SSF48264">
    <property type="entry name" value="Cytochrome P450"/>
    <property type="match status" value="1"/>
</dbReference>
<dbReference type="AlphaFoldDB" id="A0A3F2RCJ7"/>
<dbReference type="Proteomes" id="UP000277300">
    <property type="component" value="Unassembled WGS sequence"/>
</dbReference>
<evidence type="ECO:0000256" key="6">
    <source>
        <dbReference type="SAM" id="MobiDB-lite"/>
    </source>
</evidence>
<organism evidence="7 8">
    <name type="scientific">Phytophthora kernoviae</name>
    <dbReference type="NCBI Taxonomy" id="325452"/>
    <lineage>
        <taxon>Eukaryota</taxon>
        <taxon>Sar</taxon>
        <taxon>Stramenopiles</taxon>
        <taxon>Oomycota</taxon>
        <taxon>Peronosporomycetes</taxon>
        <taxon>Peronosporales</taxon>
        <taxon>Peronosporaceae</taxon>
        <taxon>Phytophthora</taxon>
    </lineage>
</organism>
<dbReference type="Gene3D" id="3.80.10.10">
    <property type="entry name" value="Ribonuclease Inhibitor"/>
    <property type="match status" value="1"/>
</dbReference>
<evidence type="ECO:0000256" key="1">
    <source>
        <dbReference type="ARBA" id="ARBA00010617"/>
    </source>
</evidence>
<keyword evidence="2 5" id="KW-0479">Metal-binding</keyword>
<keyword evidence="5" id="KW-0349">Heme</keyword>
<gene>
    <name evidence="7" type="ORF">BBP00_00009895</name>
</gene>
<reference evidence="7 8" key="1">
    <citation type="submission" date="2018-07" db="EMBL/GenBank/DDBJ databases">
        <title>Genome sequencing of oomycete isolates from Chile give support for New Zealand origin for Phytophthora kernoviae and make available the first Nothophytophthora sp. genome.</title>
        <authorList>
            <person name="Studholme D.J."/>
            <person name="Sanfuentes E."/>
            <person name="Panda P."/>
            <person name="Hill R."/>
            <person name="Sambles C."/>
            <person name="Grant M."/>
            <person name="Williams N.M."/>
            <person name="Mcdougal R.L."/>
        </authorList>
    </citation>
    <scope>NUCLEOTIDE SEQUENCE [LARGE SCALE GENOMIC DNA]</scope>
    <source>
        <strain evidence="7">Chile6</strain>
    </source>
</reference>
<comment type="caution">
    <text evidence="7">The sequence shown here is derived from an EMBL/GenBank/DDBJ whole genome shotgun (WGS) entry which is preliminary data.</text>
</comment>
<keyword evidence="3" id="KW-0560">Oxidoreductase</keyword>
<dbReference type="GO" id="GO:0006629">
    <property type="term" value="P:lipid metabolic process"/>
    <property type="evidence" value="ECO:0007669"/>
    <property type="project" value="UniProtKB-ARBA"/>
</dbReference>
<comment type="similarity">
    <text evidence="1">Belongs to the cytochrome P450 family.</text>
</comment>